<dbReference type="PRINTS" id="PR00352">
    <property type="entry name" value="3FE4SFRDOXIN"/>
</dbReference>
<keyword evidence="3 8" id="KW-0479">Metal-binding</keyword>
<gene>
    <name evidence="9" type="ORF">GCM10010191_08400</name>
</gene>
<evidence type="ECO:0000256" key="4">
    <source>
        <dbReference type="ARBA" id="ARBA00022982"/>
    </source>
</evidence>
<accession>A0ABN3IH51</accession>
<keyword evidence="2 8" id="KW-0813">Transport</keyword>
<proteinExistence type="predicted"/>
<evidence type="ECO:0000256" key="6">
    <source>
        <dbReference type="ARBA" id="ARBA00023014"/>
    </source>
</evidence>
<keyword evidence="6 8" id="KW-0411">Iron-sulfur</keyword>
<dbReference type="PANTHER" id="PTHR36923:SF3">
    <property type="entry name" value="FERREDOXIN"/>
    <property type="match status" value="1"/>
</dbReference>
<dbReference type="InterPro" id="IPR051269">
    <property type="entry name" value="Fe-S_cluster_ET"/>
</dbReference>
<keyword evidence="5 8" id="KW-0408">Iron</keyword>
<sequence length="79" mass="8468">MKGTGAPLERKVVTVEIEADRERCVGSGQCALAAPEVFDQRADDGIVEVLDRRPSRSQWKAAREAEALCPAAAIAISDD</sequence>
<evidence type="ECO:0000256" key="3">
    <source>
        <dbReference type="ARBA" id="ARBA00022723"/>
    </source>
</evidence>
<dbReference type="Proteomes" id="UP001501231">
    <property type="component" value="Unassembled WGS sequence"/>
</dbReference>
<dbReference type="InterPro" id="IPR001080">
    <property type="entry name" value="3Fe4S_ferredoxin"/>
</dbReference>
<protein>
    <recommendedName>
        <fullName evidence="8">Ferredoxin</fullName>
    </recommendedName>
</protein>
<evidence type="ECO:0000313" key="9">
    <source>
        <dbReference type="EMBL" id="GAA2403148.1"/>
    </source>
</evidence>
<comment type="caution">
    <text evidence="9">The sequence shown here is derived from an EMBL/GenBank/DDBJ whole genome shotgun (WGS) entry which is preliminary data.</text>
</comment>
<evidence type="ECO:0000256" key="1">
    <source>
        <dbReference type="ARBA" id="ARBA00001927"/>
    </source>
</evidence>
<evidence type="ECO:0000256" key="8">
    <source>
        <dbReference type="RuleBase" id="RU368020"/>
    </source>
</evidence>
<dbReference type="Gene3D" id="3.30.70.20">
    <property type="match status" value="1"/>
</dbReference>
<keyword evidence="7" id="KW-0003">3Fe-4S</keyword>
<dbReference type="PANTHER" id="PTHR36923">
    <property type="entry name" value="FERREDOXIN"/>
    <property type="match status" value="1"/>
</dbReference>
<name>A0ABN3IH51_9ACTN</name>
<evidence type="ECO:0000313" key="10">
    <source>
        <dbReference type="Proteomes" id="UP001501231"/>
    </source>
</evidence>
<keyword evidence="10" id="KW-1185">Reference proteome</keyword>
<dbReference type="Pfam" id="PF13370">
    <property type="entry name" value="Fer4_13"/>
    <property type="match status" value="1"/>
</dbReference>
<keyword evidence="4 8" id="KW-0249">Electron transport</keyword>
<evidence type="ECO:0000256" key="7">
    <source>
        <dbReference type="ARBA" id="ARBA00023291"/>
    </source>
</evidence>
<comment type="cofactor">
    <cofactor evidence="1">
        <name>[3Fe-4S] cluster</name>
        <dbReference type="ChEBI" id="CHEBI:21137"/>
    </cofactor>
</comment>
<dbReference type="EMBL" id="BAAARW010000002">
    <property type="protein sequence ID" value="GAA2403148.1"/>
    <property type="molecule type" value="Genomic_DNA"/>
</dbReference>
<reference evidence="9 10" key="1">
    <citation type="journal article" date="2019" name="Int. J. Syst. Evol. Microbiol.">
        <title>The Global Catalogue of Microorganisms (GCM) 10K type strain sequencing project: providing services to taxonomists for standard genome sequencing and annotation.</title>
        <authorList>
            <consortium name="The Broad Institute Genomics Platform"/>
            <consortium name="The Broad Institute Genome Sequencing Center for Infectious Disease"/>
            <person name="Wu L."/>
            <person name="Ma J."/>
        </authorList>
    </citation>
    <scope>NUCLEOTIDE SEQUENCE [LARGE SCALE GENOMIC DNA]</scope>
    <source>
        <strain evidence="9 10">JCM 3325</strain>
    </source>
</reference>
<organism evidence="9 10">
    <name type="scientific">Actinomadura vinacea</name>
    <dbReference type="NCBI Taxonomy" id="115336"/>
    <lineage>
        <taxon>Bacteria</taxon>
        <taxon>Bacillati</taxon>
        <taxon>Actinomycetota</taxon>
        <taxon>Actinomycetes</taxon>
        <taxon>Streptosporangiales</taxon>
        <taxon>Thermomonosporaceae</taxon>
        <taxon>Actinomadura</taxon>
    </lineage>
</organism>
<comment type="function">
    <text evidence="8">Ferredoxins are iron-sulfur proteins that transfer electrons in a wide variety of metabolic reactions.</text>
</comment>
<evidence type="ECO:0000256" key="5">
    <source>
        <dbReference type="ARBA" id="ARBA00023004"/>
    </source>
</evidence>
<evidence type="ECO:0000256" key="2">
    <source>
        <dbReference type="ARBA" id="ARBA00022448"/>
    </source>
</evidence>
<dbReference type="SUPFAM" id="SSF54862">
    <property type="entry name" value="4Fe-4S ferredoxins"/>
    <property type="match status" value="1"/>
</dbReference>